<dbReference type="AlphaFoldDB" id="A0A380JZI1"/>
<dbReference type="Proteomes" id="UP000254924">
    <property type="component" value="Unassembled WGS sequence"/>
</dbReference>
<evidence type="ECO:0000313" key="2">
    <source>
        <dbReference type="EMBL" id="SUN57934.1"/>
    </source>
</evidence>
<gene>
    <name evidence="2" type="ORF">NCTC12224_00021</name>
</gene>
<name>A0A380JZI1_9STRE</name>
<organism evidence="2 3">
    <name type="scientific">Streptococcus hyointestinalis</name>
    <dbReference type="NCBI Taxonomy" id="1337"/>
    <lineage>
        <taxon>Bacteria</taxon>
        <taxon>Bacillati</taxon>
        <taxon>Bacillota</taxon>
        <taxon>Bacilli</taxon>
        <taxon>Lactobacillales</taxon>
        <taxon>Streptococcaceae</taxon>
        <taxon>Streptococcus</taxon>
    </lineage>
</organism>
<protein>
    <submittedName>
        <fullName evidence="2">Uncharacterized protein</fullName>
    </submittedName>
</protein>
<evidence type="ECO:0000256" key="1">
    <source>
        <dbReference type="SAM" id="Phobius"/>
    </source>
</evidence>
<keyword evidence="3" id="KW-1185">Reference proteome</keyword>
<accession>A0A380JZI1</accession>
<keyword evidence="1" id="KW-0472">Membrane</keyword>
<reference evidence="2 3" key="1">
    <citation type="submission" date="2018-06" db="EMBL/GenBank/DDBJ databases">
        <authorList>
            <consortium name="Pathogen Informatics"/>
            <person name="Doyle S."/>
        </authorList>
    </citation>
    <scope>NUCLEOTIDE SEQUENCE [LARGE SCALE GENOMIC DNA]</scope>
    <source>
        <strain evidence="2 3">NCTC12224</strain>
    </source>
</reference>
<feature type="transmembrane region" description="Helical" evidence="1">
    <location>
        <begin position="39"/>
        <end position="58"/>
    </location>
</feature>
<keyword evidence="1" id="KW-0812">Transmembrane</keyword>
<proteinExistence type="predicted"/>
<feature type="transmembrane region" description="Helical" evidence="1">
    <location>
        <begin position="12"/>
        <end position="33"/>
    </location>
</feature>
<sequence>MEKKEFLTLCKYILVILAVPIVFKVVEILTSYQDLKLMIGIYVALFCLLVIVALIYVIKIIKLFIDL</sequence>
<dbReference type="EMBL" id="UHFN01000002">
    <property type="protein sequence ID" value="SUN57934.1"/>
    <property type="molecule type" value="Genomic_DNA"/>
</dbReference>
<keyword evidence="1" id="KW-1133">Transmembrane helix</keyword>
<evidence type="ECO:0000313" key="3">
    <source>
        <dbReference type="Proteomes" id="UP000254924"/>
    </source>
</evidence>